<dbReference type="PANTHER" id="PTHR43820">
    <property type="entry name" value="HIGH-AFFINITY BRANCHED-CHAIN AMINO ACID TRANSPORT ATP-BINDING PROTEIN LIVF"/>
    <property type="match status" value="1"/>
</dbReference>
<dbReference type="Proteomes" id="UP000664369">
    <property type="component" value="Unassembled WGS sequence"/>
</dbReference>
<evidence type="ECO:0000256" key="3">
    <source>
        <dbReference type="ARBA" id="ARBA00022970"/>
    </source>
</evidence>
<reference evidence="5 6" key="1">
    <citation type="submission" date="2021-03" db="EMBL/GenBank/DDBJ databases">
        <authorList>
            <person name="Kim M.K."/>
        </authorList>
    </citation>
    <scope>NUCLEOTIDE SEQUENCE [LARGE SCALE GENOMIC DNA]</scope>
    <source>
        <strain evidence="5 6">BT442</strain>
    </source>
</reference>
<name>A0ABS3QAD0_9BACT</name>
<evidence type="ECO:0000256" key="1">
    <source>
        <dbReference type="ARBA" id="ARBA00005417"/>
    </source>
</evidence>
<feature type="domain" description="ABC transporter" evidence="4">
    <location>
        <begin position="16"/>
        <end position="231"/>
    </location>
</feature>
<accession>A0ABS3QAD0</accession>
<dbReference type="InterPro" id="IPR027417">
    <property type="entry name" value="P-loop_NTPase"/>
</dbReference>
<gene>
    <name evidence="5" type="ORF">J4E00_04010</name>
</gene>
<evidence type="ECO:0000259" key="4">
    <source>
        <dbReference type="PROSITE" id="PS50893"/>
    </source>
</evidence>
<keyword evidence="6" id="KW-1185">Reference proteome</keyword>
<proteinExistence type="inferred from homology"/>
<dbReference type="RefSeq" id="WP_208173713.1">
    <property type="nucleotide sequence ID" value="NZ_JAGETZ010000001.1"/>
</dbReference>
<dbReference type="Pfam" id="PF00005">
    <property type="entry name" value="ABC_tran"/>
    <property type="match status" value="1"/>
</dbReference>
<evidence type="ECO:0000313" key="6">
    <source>
        <dbReference type="Proteomes" id="UP000664369"/>
    </source>
</evidence>
<keyword evidence="5" id="KW-0067">ATP-binding</keyword>
<organism evidence="5 6">
    <name type="scientific">Hymenobacter negativus</name>
    <dbReference type="NCBI Taxonomy" id="2795026"/>
    <lineage>
        <taxon>Bacteria</taxon>
        <taxon>Pseudomonadati</taxon>
        <taxon>Bacteroidota</taxon>
        <taxon>Cytophagia</taxon>
        <taxon>Cytophagales</taxon>
        <taxon>Hymenobacteraceae</taxon>
        <taxon>Hymenobacter</taxon>
    </lineage>
</organism>
<dbReference type="GO" id="GO:0005524">
    <property type="term" value="F:ATP binding"/>
    <property type="evidence" value="ECO:0007669"/>
    <property type="project" value="UniProtKB-KW"/>
</dbReference>
<protein>
    <submittedName>
        <fullName evidence="5">ATP-binding cassette domain-containing protein</fullName>
    </submittedName>
</protein>
<evidence type="ECO:0000256" key="2">
    <source>
        <dbReference type="ARBA" id="ARBA00022448"/>
    </source>
</evidence>
<dbReference type="SUPFAM" id="SSF52540">
    <property type="entry name" value="P-loop containing nucleoside triphosphate hydrolases"/>
    <property type="match status" value="1"/>
</dbReference>
<dbReference type="PROSITE" id="PS50893">
    <property type="entry name" value="ABC_TRANSPORTER_2"/>
    <property type="match status" value="1"/>
</dbReference>
<sequence>MSPLLREAAGPGRAVLEADGIQLAFDGRKILSDIYLRAQAGQITGLLGRNGSGKSTLLQTIFGARTVPDASVRVDGHRTVPAFRTPGLLNYLPQAQLLPPNLSLRQAARMLGVGLDEATAAFPELRAQLNHRPGELSGGTLRLVQVLLLLHADTVFSLFDEPFTGVMPVHIETLGAEMRRACQRKGIVLTDHRYAEVLPLCDVVYLLHQGRLLKLGAHPREELLDYGYLAR</sequence>
<evidence type="ECO:0000313" key="5">
    <source>
        <dbReference type="EMBL" id="MBO2008202.1"/>
    </source>
</evidence>
<comment type="similarity">
    <text evidence="1">Belongs to the ABC transporter superfamily.</text>
</comment>
<dbReference type="PANTHER" id="PTHR43820:SF4">
    <property type="entry name" value="HIGH-AFFINITY BRANCHED-CHAIN AMINO ACID TRANSPORT ATP-BINDING PROTEIN LIVF"/>
    <property type="match status" value="1"/>
</dbReference>
<dbReference type="InterPro" id="IPR052156">
    <property type="entry name" value="BCAA_Transport_ATP-bd_LivF"/>
</dbReference>
<keyword evidence="3" id="KW-0029">Amino-acid transport</keyword>
<dbReference type="Gene3D" id="3.40.50.300">
    <property type="entry name" value="P-loop containing nucleotide triphosphate hydrolases"/>
    <property type="match status" value="1"/>
</dbReference>
<keyword evidence="2" id="KW-0813">Transport</keyword>
<comment type="caution">
    <text evidence="5">The sequence shown here is derived from an EMBL/GenBank/DDBJ whole genome shotgun (WGS) entry which is preliminary data.</text>
</comment>
<dbReference type="EMBL" id="JAGETZ010000001">
    <property type="protein sequence ID" value="MBO2008202.1"/>
    <property type="molecule type" value="Genomic_DNA"/>
</dbReference>
<keyword evidence="5" id="KW-0547">Nucleotide-binding</keyword>
<dbReference type="InterPro" id="IPR003439">
    <property type="entry name" value="ABC_transporter-like_ATP-bd"/>
</dbReference>